<dbReference type="Proteomes" id="UP000637423">
    <property type="component" value="Unassembled WGS sequence"/>
</dbReference>
<dbReference type="Gene3D" id="2.40.160.210">
    <property type="entry name" value="Acyl-CoA thioesterase, double hotdog domain"/>
    <property type="match status" value="1"/>
</dbReference>
<reference evidence="3" key="2">
    <citation type="submission" date="2020-09" db="EMBL/GenBank/DDBJ databases">
        <authorList>
            <person name="Sun Q."/>
            <person name="Zhou Y."/>
        </authorList>
    </citation>
    <scope>NUCLEOTIDE SEQUENCE</scope>
    <source>
        <strain evidence="3">CGMCC 1.10998</strain>
    </source>
</reference>
<evidence type="ECO:0000259" key="1">
    <source>
        <dbReference type="Pfam" id="PF13622"/>
    </source>
</evidence>
<dbReference type="RefSeq" id="WP_188564453.1">
    <property type="nucleotide sequence ID" value="NZ_BMED01000001.1"/>
</dbReference>
<name>A0A916XCE6_9BURK</name>
<evidence type="ECO:0000313" key="3">
    <source>
        <dbReference type="EMBL" id="GGC61529.1"/>
    </source>
</evidence>
<reference evidence="3" key="1">
    <citation type="journal article" date="2014" name="Int. J. Syst. Evol. Microbiol.">
        <title>Complete genome sequence of Corynebacterium casei LMG S-19264T (=DSM 44701T), isolated from a smear-ripened cheese.</title>
        <authorList>
            <consortium name="US DOE Joint Genome Institute (JGI-PGF)"/>
            <person name="Walter F."/>
            <person name="Albersmeier A."/>
            <person name="Kalinowski J."/>
            <person name="Ruckert C."/>
        </authorList>
    </citation>
    <scope>NUCLEOTIDE SEQUENCE</scope>
    <source>
        <strain evidence="3">CGMCC 1.10998</strain>
    </source>
</reference>
<evidence type="ECO:0000259" key="2">
    <source>
        <dbReference type="Pfam" id="PF20789"/>
    </source>
</evidence>
<dbReference type="Pfam" id="PF20789">
    <property type="entry name" value="4HBT_3C"/>
    <property type="match status" value="1"/>
</dbReference>
<dbReference type="EMBL" id="BMED01000001">
    <property type="protein sequence ID" value="GGC61529.1"/>
    <property type="molecule type" value="Genomic_DNA"/>
</dbReference>
<dbReference type="InterPro" id="IPR029069">
    <property type="entry name" value="HotDog_dom_sf"/>
</dbReference>
<comment type="caution">
    <text evidence="3">The sequence shown here is derived from an EMBL/GenBank/DDBJ whole genome shotgun (WGS) entry which is preliminary data.</text>
</comment>
<keyword evidence="4" id="KW-1185">Reference proteome</keyword>
<feature type="domain" description="Acyl-CoA thioesterase-like C-terminal" evidence="2">
    <location>
        <begin position="142"/>
        <end position="283"/>
    </location>
</feature>
<dbReference type="InterPro" id="IPR049450">
    <property type="entry name" value="ACOT8-like_C"/>
</dbReference>
<gene>
    <name evidence="3" type="ORF">GCM10011396_05600</name>
</gene>
<accession>A0A916XCE6</accession>
<dbReference type="InterPro" id="IPR042171">
    <property type="entry name" value="Acyl-CoA_hotdog"/>
</dbReference>
<feature type="domain" description="Acyl-CoA thioesterase-like N-terminal HotDog" evidence="1">
    <location>
        <begin position="42"/>
        <end position="118"/>
    </location>
</feature>
<dbReference type="Pfam" id="PF13622">
    <property type="entry name" value="4HBT_3"/>
    <property type="match status" value="1"/>
</dbReference>
<organism evidence="3 4">
    <name type="scientific">Undibacterium terreum</name>
    <dbReference type="NCBI Taxonomy" id="1224302"/>
    <lineage>
        <taxon>Bacteria</taxon>
        <taxon>Pseudomonadati</taxon>
        <taxon>Pseudomonadota</taxon>
        <taxon>Betaproteobacteria</taxon>
        <taxon>Burkholderiales</taxon>
        <taxon>Oxalobacteraceae</taxon>
        <taxon>Undibacterium</taxon>
    </lineage>
</organism>
<dbReference type="InterPro" id="IPR049449">
    <property type="entry name" value="TesB_ACOT8-like_N"/>
</dbReference>
<proteinExistence type="predicted"/>
<protein>
    <submittedName>
        <fullName evidence="3">Acyl-CoA thioesterase</fullName>
    </submittedName>
</protein>
<dbReference type="SUPFAM" id="SSF54637">
    <property type="entry name" value="Thioesterase/thiol ester dehydrase-isomerase"/>
    <property type="match status" value="2"/>
</dbReference>
<sequence>METAVKTSDAAQPAHALDIATAVQRQQDGSFAGSTSAAYGNMVGPFGGVTAATLLQSVMQHPDRLGEPVALTVNFAGPLADGEFTMIAEPVRTNRSTQHWLIRMLQAGATAATATVVTATRRDTWSATELRFPDVPSAAAIERTPPLERAAWTAQYDMRFVRGGPGADGKWAMDAGAGAEPDSVSQLWIRDEPARTLDFISLAAICDAFYPRLFVRRPKWVPVGTVSLTTYFHADSAALAACGTDALLGCARALNFSNGYFDQTAEVWSAAGQLLATSHQVVYYKE</sequence>
<evidence type="ECO:0000313" key="4">
    <source>
        <dbReference type="Proteomes" id="UP000637423"/>
    </source>
</evidence>
<dbReference type="AlphaFoldDB" id="A0A916XCE6"/>